<dbReference type="Gene3D" id="3.40.50.1220">
    <property type="entry name" value="TPP-binding domain"/>
    <property type="match status" value="2"/>
</dbReference>
<feature type="binding site" evidence="10">
    <location>
        <position position="193"/>
    </location>
    <ligand>
        <name>Zn(2+)</name>
        <dbReference type="ChEBI" id="CHEBI:29105"/>
    </ligand>
</feature>
<evidence type="ECO:0000313" key="13">
    <source>
        <dbReference type="EMBL" id="TGZ60771.1"/>
    </source>
</evidence>
<dbReference type="OrthoDB" id="2919105at2759"/>
<name>A0A4S2LCB3_OPIFE</name>
<keyword evidence="2" id="KW-0597">Phosphoprotein</keyword>
<feature type="binding site" evidence="10">
    <location>
        <position position="165"/>
    </location>
    <ligand>
        <name>Zn(2+)</name>
        <dbReference type="ChEBI" id="CHEBI:29105"/>
    </ligand>
</feature>
<dbReference type="Pfam" id="PF02146">
    <property type="entry name" value="SIR2"/>
    <property type="match status" value="1"/>
</dbReference>
<dbReference type="GO" id="GO:0005634">
    <property type="term" value="C:nucleus"/>
    <property type="evidence" value="ECO:0007669"/>
    <property type="project" value="TreeGrafter"/>
</dbReference>
<evidence type="ECO:0000256" key="6">
    <source>
        <dbReference type="ARBA" id="ARBA00023027"/>
    </source>
</evidence>
<dbReference type="PANTHER" id="PTHR11085:SF1">
    <property type="entry name" value="NAD-DEPENDENT PROTEIN DEACETYLASE SIRTUIN-7"/>
    <property type="match status" value="1"/>
</dbReference>
<feature type="binding site" evidence="10">
    <location>
        <position position="212"/>
    </location>
    <ligand>
        <name>Zn(2+)</name>
        <dbReference type="ChEBI" id="CHEBI:29105"/>
    </ligand>
</feature>
<feature type="binding site" evidence="10">
    <location>
        <position position="168"/>
    </location>
    <ligand>
        <name>Zn(2+)</name>
        <dbReference type="ChEBI" id="CHEBI:29105"/>
    </ligand>
</feature>
<feature type="active site" description="Proton acceptor" evidence="10">
    <location>
        <position position="157"/>
    </location>
</feature>
<dbReference type="STRING" id="147828.A0A4S2LCB3"/>
<keyword evidence="5 10" id="KW-0862">Zinc</keyword>
<protein>
    <recommendedName>
        <fullName evidence="9">Regulatory protein SIR2 homolog 7</fullName>
    </recommendedName>
    <alternativeName>
        <fullName evidence="8">SIR2-like protein 7</fullName>
    </alternativeName>
</protein>
<evidence type="ECO:0000256" key="10">
    <source>
        <dbReference type="PROSITE-ProRule" id="PRU00236"/>
    </source>
</evidence>
<proteinExistence type="inferred from homology"/>
<evidence type="ECO:0000313" key="14">
    <source>
        <dbReference type="Proteomes" id="UP000308267"/>
    </source>
</evidence>
<sequence>MEDELLSKATILANFIRAHKGRIVIYTGAGISTSTNIPDYRGTNGLWVRDKAQVSSGLVLPFTHTMDSMLHMKRKPTIVSDPPPSASELGASGKSPNSPRVPTRLRLPEATTATPTFTHMAIKALVEHGYVRHVVSQNVDGLHMRSGLPRDKLSELHGNLFLEQCIACNSVIMRNFDVAETTGRGRHITGRICPKCRAARPGKCLLTYHTLCAAVEKHLRSKRNLKSPGAIMLAQKHVATKLSKAVRMSRSEDADTFHEAPLLRDVIVHFYERQPEAGLAEIYRVLAAIEAVHGRSQLRSCIASCLNHSHVDPKLDNPISKSLMNSPWFRQMLPAFKLSNLPDSSCDPTLDSPATLIIVLGSSLCVLRNYHFLWPQGLGRCLSKCITNVTTHLSSDVDRCRLAIVNLQTTCKDGLADLVIRSSCDQILQLIMHDCLGIQVPKYRAFVDDPLYKDSIPLLPEEEHTRTRPNIPFHLHS</sequence>
<dbReference type="InterPro" id="IPR050134">
    <property type="entry name" value="NAD-dep_sirtuin_deacylases"/>
</dbReference>
<dbReference type="PANTHER" id="PTHR11085">
    <property type="entry name" value="NAD-DEPENDENT PROTEIN DEACYLASE SIRTUIN-5, MITOCHONDRIAL-RELATED"/>
    <property type="match status" value="1"/>
</dbReference>
<organism evidence="13 14">
    <name type="scientific">Opisthorchis felineus</name>
    <dbReference type="NCBI Taxonomy" id="147828"/>
    <lineage>
        <taxon>Eukaryota</taxon>
        <taxon>Metazoa</taxon>
        <taxon>Spiralia</taxon>
        <taxon>Lophotrochozoa</taxon>
        <taxon>Platyhelminthes</taxon>
        <taxon>Trematoda</taxon>
        <taxon>Digenea</taxon>
        <taxon>Opisthorchiida</taxon>
        <taxon>Opisthorchiata</taxon>
        <taxon>Opisthorchiidae</taxon>
        <taxon>Opisthorchis</taxon>
    </lineage>
</organism>
<dbReference type="PROSITE" id="PS50305">
    <property type="entry name" value="SIRTUIN"/>
    <property type="match status" value="1"/>
</dbReference>
<keyword evidence="4 10" id="KW-0479">Metal-binding</keyword>
<evidence type="ECO:0000256" key="5">
    <source>
        <dbReference type="ARBA" id="ARBA00022833"/>
    </source>
</evidence>
<evidence type="ECO:0000256" key="4">
    <source>
        <dbReference type="ARBA" id="ARBA00022723"/>
    </source>
</evidence>
<dbReference type="EMBL" id="SJOL01008269">
    <property type="protein sequence ID" value="TGZ60770.1"/>
    <property type="molecule type" value="Genomic_DNA"/>
</dbReference>
<evidence type="ECO:0000256" key="3">
    <source>
        <dbReference type="ARBA" id="ARBA00022679"/>
    </source>
</evidence>
<comment type="cofactor">
    <cofactor evidence="1">
        <name>Zn(2+)</name>
        <dbReference type="ChEBI" id="CHEBI:29105"/>
    </cofactor>
</comment>
<feature type="region of interest" description="Disordered" evidence="11">
    <location>
        <begin position="75"/>
        <end position="103"/>
    </location>
</feature>
<keyword evidence="3" id="KW-0808">Transferase</keyword>
<comment type="caution">
    <text evidence="13">The sequence shown here is derived from an EMBL/GenBank/DDBJ whole genome shotgun (WGS) entry which is preliminary data.</text>
</comment>
<evidence type="ECO:0000259" key="12">
    <source>
        <dbReference type="PROSITE" id="PS50305"/>
    </source>
</evidence>
<evidence type="ECO:0000256" key="7">
    <source>
        <dbReference type="ARBA" id="ARBA00038170"/>
    </source>
</evidence>
<keyword evidence="14" id="KW-1185">Reference proteome</keyword>
<evidence type="ECO:0000256" key="1">
    <source>
        <dbReference type="ARBA" id="ARBA00001947"/>
    </source>
</evidence>
<dbReference type="GO" id="GO:0017136">
    <property type="term" value="F:histone deacetylase activity, NAD-dependent"/>
    <property type="evidence" value="ECO:0007669"/>
    <property type="project" value="TreeGrafter"/>
</dbReference>
<dbReference type="EMBL" id="SJOL01008269">
    <property type="protein sequence ID" value="TGZ60771.1"/>
    <property type="molecule type" value="Genomic_DNA"/>
</dbReference>
<evidence type="ECO:0000256" key="2">
    <source>
        <dbReference type="ARBA" id="ARBA00022553"/>
    </source>
</evidence>
<dbReference type="GO" id="GO:0046872">
    <property type="term" value="F:metal ion binding"/>
    <property type="evidence" value="ECO:0007669"/>
    <property type="project" value="UniProtKB-KW"/>
</dbReference>
<accession>A0A4S2LCB3</accession>
<keyword evidence="6" id="KW-0520">NAD</keyword>
<dbReference type="SUPFAM" id="SSF52467">
    <property type="entry name" value="DHS-like NAD/FAD-binding domain"/>
    <property type="match status" value="1"/>
</dbReference>
<feature type="domain" description="Deacetylase sirtuin-type" evidence="12">
    <location>
        <begin position="1"/>
        <end position="439"/>
    </location>
</feature>
<reference evidence="13 14" key="1">
    <citation type="journal article" date="2019" name="BMC Genomics">
        <title>New insights from Opisthorchis felineus genome: update on genomics of the epidemiologically important liver flukes.</title>
        <authorList>
            <person name="Ershov N.I."/>
            <person name="Mordvinov V.A."/>
            <person name="Prokhortchouk E.B."/>
            <person name="Pakharukova M.Y."/>
            <person name="Gunbin K.V."/>
            <person name="Ustyantsev K."/>
            <person name="Genaev M.A."/>
            <person name="Blinov A.G."/>
            <person name="Mazur A."/>
            <person name="Boulygina E."/>
            <person name="Tsygankova S."/>
            <person name="Khrameeva E."/>
            <person name="Chekanov N."/>
            <person name="Fan G."/>
            <person name="Xiao A."/>
            <person name="Zhang H."/>
            <person name="Xu X."/>
            <person name="Yang H."/>
            <person name="Solovyev V."/>
            <person name="Lee S.M."/>
            <person name="Liu X."/>
            <person name="Afonnikov D.A."/>
            <person name="Skryabin K.G."/>
        </authorList>
    </citation>
    <scope>NUCLEOTIDE SEQUENCE [LARGE SCALE GENOMIC DNA]</scope>
    <source>
        <strain evidence="13">AK-0245</strain>
        <tissue evidence="13">Whole organism</tissue>
    </source>
</reference>
<dbReference type="InterPro" id="IPR026590">
    <property type="entry name" value="Ssirtuin_cat_dom"/>
</dbReference>
<gene>
    <name evidence="13" type="ORF">CRM22_008366</name>
</gene>
<comment type="similarity">
    <text evidence="7">Belongs to the sirtuin family. Class IV subfamily.</text>
</comment>
<evidence type="ECO:0000256" key="8">
    <source>
        <dbReference type="ARBA" id="ARBA00041832"/>
    </source>
</evidence>
<dbReference type="GO" id="GO:0070403">
    <property type="term" value="F:NAD+ binding"/>
    <property type="evidence" value="ECO:0007669"/>
    <property type="project" value="InterPro"/>
</dbReference>
<evidence type="ECO:0000256" key="9">
    <source>
        <dbReference type="ARBA" id="ARBA00043038"/>
    </source>
</evidence>
<dbReference type="InterPro" id="IPR029035">
    <property type="entry name" value="DHS-like_NAD/FAD-binding_dom"/>
</dbReference>
<evidence type="ECO:0000256" key="11">
    <source>
        <dbReference type="SAM" id="MobiDB-lite"/>
    </source>
</evidence>
<dbReference type="AlphaFoldDB" id="A0A4S2LCB3"/>
<dbReference type="Proteomes" id="UP000308267">
    <property type="component" value="Unassembled WGS sequence"/>
</dbReference>
<dbReference type="InterPro" id="IPR003000">
    <property type="entry name" value="Sirtuin"/>
</dbReference>
<dbReference type="Gene3D" id="2.20.28.200">
    <property type="match status" value="1"/>
</dbReference>